<dbReference type="EMBL" id="MVIJ01000048">
    <property type="protein sequence ID" value="ORB70455.1"/>
    <property type="molecule type" value="Genomic_DNA"/>
</dbReference>
<protein>
    <submittedName>
        <fullName evidence="2">Uncharacterized protein</fullName>
    </submittedName>
</protein>
<comment type="caution">
    <text evidence="2">The sequence shown here is derived from an EMBL/GenBank/DDBJ whole genome shotgun (WGS) entry which is preliminary data.</text>
</comment>
<sequence>MAVDAARLKAAGATLQALALPAPPPPMRAPGADAVSSAINATMPVIESPVVTGLPAVEKALTRTGSSIVAAAAMYAEADQALGEHVGGAPMSAAAQQPTGSAATGRLLGATAKPKDDDGGKTPARPDKSARPPAQAPATLGQLGAMGQAMGPVTQGMQTMMSTVQQAAGGLGGAGATPARLADDTTDMPGDATRLVDDTTQPDGAGAAAGDGSPGSASVRPPTARPAGAAAAETPG</sequence>
<feature type="region of interest" description="Disordered" evidence="1">
    <location>
        <begin position="109"/>
        <end position="138"/>
    </location>
</feature>
<dbReference type="Proteomes" id="UP000192601">
    <property type="component" value="Unassembled WGS sequence"/>
</dbReference>
<evidence type="ECO:0000256" key="1">
    <source>
        <dbReference type="SAM" id="MobiDB-lite"/>
    </source>
</evidence>
<keyword evidence="3" id="KW-1185">Reference proteome</keyword>
<dbReference type="AlphaFoldDB" id="A0A1X0K5W6"/>
<feature type="region of interest" description="Disordered" evidence="1">
    <location>
        <begin position="168"/>
        <end position="236"/>
    </location>
</feature>
<evidence type="ECO:0000313" key="3">
    <source>
        <dbReference type="Proteomes" id="UP000192601"/>
    </source>
</evidence>
<evidence type="ECO:0000313" key="2">
    <source>
        <dbReference type="EMBL" id="ORB70455.1"/>
    </source>
</evidence>
<accession>A0A1X0K5W6</accession>
<feature type="compositionally biased region" description="Low complexity" evidence="1">
    <location>
        <begin position="214"/>
        <end position="236"/>
    </location>
</feature>
<gene>
    <name evidence="2" type="ORF">BST44_23505</name>
</gene>
<name>A0A1X0K5W6_MYCSC</name>
<dbReference type="STRING" id="1783.BST44_23505"/>
<reference evidence="2 3" key="1">
    <citation type="submission" date="2017-02" db="EMBL/GenBank/DDBJ databases">
        <title>The new phylogeny of genus Mycobacterium.</title>
        <authorList>
            <person name="Tortoli E."/>
            <person name="Trovato A."/>
            <person name="Cirillo D.M."/>
        </authorList>
    </citation>
    <scope>NUCLEOTIDE SEQUENCE [LARGE SCALE GENOMIC DNA]</scope>
    <source>
        <strain evidence="2 3">DSM 43992</strain>
    </source>
</reference>
<proteinExistence type="predicted"/>
<feature type="compositionally biased region" description="Basic and acidic residues" evidence="1">
    <location>
        <begin position="113"/>
        <end position="130"/>
    </location>
</feature>
<organism evidence="2 3">
    <name type="scientific">Mycobacterium scrofulaceum</name>
    <dbReference type="NCBI Taxonomy" id="1783"/>
    <lineage>
        <taxon>Bacteria</taxon>
        <taxon>Bacillati</taxon>
        <taxon>Actinomycetota</taxon>
        <taxon>Actinomycetes</taxon>
        <taxon>Mycobacteriales</taxon>
        <taxon>Mycobacteriaceae</taxon>
        <taxon>Mycobacterium</taxon>
    </lineage>
</organism>